<dbReference type="Gene3D" id="2.120.10.10">
    <property type="match status" value="1"/>
</dbReference>
<evidence type="ECO:0000313" key="2">
    <source>
        <dbReference type="EMBL" id="GGW23420.1"/>
    </source>
</evidence>
<dbReference type="SUPFAM" id="SSF50939">
    <property type="entry name" value="Sialidases"/>
    <property type="match status" value="1"/>
</dbReference>
<gene>
    <name evidence="2" type="ORF">GCM10007383_04490</name>
</gene>
<organism evidence="2 3">
    <name type="scientific">Arenibacter certesii</name>
    <dbReference type="NCBI Taxonomy" id="228955"/>
    <lineage>
        <taxon>Bacteria</taxon>
        <taxon>Pseudomonadati</taxon>
        <taxon>Bacteroidota</taxon>
        <taxon>Flavobacteriia</taxon>
        <taxon>Flavobacteriales</taxon>
        <taxon>Flavobacteriaceae</taxon>
        <taxon>Arenibacter</taxon>
    </lineage>
</organism>
<evidence type="ECO:0000259" key="1">
    <source>
        <dbReference type="Pfam" id="PF13088"/>
    </source>
</evidence>
<sequence>MELPNGDLLSSWFQGSGERNSNDVVINGSRLKKGSKKWSAPFLLADTPGQPDCNPVLFLDAKDKLYLFWVVVQANRWERSILKYKVASDYMKAEIPKWEWQDVILLKPDEAFEKTIEEQFEAMPSRGLTWAEFAPNYESMIIEAAKDKTKKETGWMTRIHPTVLPSGRILLPLYSDGYNLSLIGISDDNGATWQPSLPIVGYGNIQPSIVQKKDGSLVAYMRDNGDAPGRILESTSKDEGYSWTHASESKIPNPGTSVETIVLKNGNWIMVYNDIESGRYSLAVSVSDDEGKTWKWTRNLENEVNKEGSFSYPSMIQSKDGLIHITYSYHIKGNKTIKHVAFPLEWVKEYK</sequence>
<dbReference type="InterPro" id="IPR011040">
    <property type="entry name" value="Sialidase"/>
</dbReference>
<comment type="caution">
    <text evidence="2">The sequence shown here is derived from an EMBL/GenBank/DDBJ whole genome shotgun (WGS) entry which is preliminary data.</text>
</comment>
<dbReference type="Pfam" id="PF13088">
    <property type="entry name" value="BNR_2"/>
    <property type="match status" value="1"/>
</dbReference>
<reference evidence="2" key="2">
    <citation type="submission" date="2020-09" db="EMBL/GenBank/DDBJ databases">
        <authorList>
            <person name="Sun Q."/>
            <person name="Kim S."/>
        </authorList>
    </citation>
    <scope>NUCLEOTIDE SEQUENCE</scope>
    <source>
        <strain evidence="2">KCTC 12113</strain>
    </source>
</reference>
<proteinExistence type="predicted"/>
<dbReference type="CDD" id="cd15482">
    <property type="entry name" value="Sialidase_non-viral"/>
    <property type="match status" value="1"/>
</dbReference>
<dbReference type="PANTHER" id="PTHR43752:SF2">
    <property type="entry name" value="BNR_ASP-BOX REPEAT FAMILY PROTEIN"/>
    <property type="match status" value="1"/>
</dbReference>
<dbReference type="Proteomes" id="UP000634668">
    <property type="component" value="Unassembled WGS sequence"/>
</dbReference>
<evidence type="ECO:0000313" key="3">
    <source>
        <dbReference type="Proteomes" id="UP000634668"/>
    </source>
</evidence>
<reference evidence="2" key="1">
    <citation type="journal article" date="2014" name="Int. J. Syst. Evol. Microbiol.">
        <title>Complete genome sequence of Corynebacterium casei LMG S-19264T (=DSM 44701T), isolated from a smear-ripened cheese.</title>
        <authorList>
            <consortium name="US DOE Joint Genome Institute (JGI-PGF)"/>
            <person name="Walter F."/>
            <person name="Albersmeier A."/>
            <person name="Kalinowski J."/>
            <person name="Ruckert C."/>
        </authorList>
    </citation>
    <scope>NUCLEOTIDE SEQUENCE</scope>
    <source>
        <strain evidence="2">KCTC 12113</strain>
    </source>
</reference>
<feature type="domain" description="Sialidase" evidence="1">
    <location>
        <begin position="6"/>
        <end position="325"/>
    </location>
</feature>
<dbReference type="EMBL" id="BMWP01000002">
    <property type="protein sequence ID" value="GGW23420.1"/>
    <property type="molecule type" value="Genomic_DNA"/>
</dbReference>
<protein>
    <recommendedName>
        <fullName evidence="1">Sialidase domain-containing protein</fullName>
    </recommendedName>
</protein>
<dbReference type="PANTHER" id="PTHR43752">
    <property type="entry name" value="BNR/ASP-BOX REPEAT FAMILY PROTEIN"/>
    <property type="match status" value="1"/>
</dbReference>
<name>A0A918IN33_9FLAO</name>
<keyword evidence="3" id="KW-1185">Reference proteome</keyword>
<accession>A0A918IN33</accession>
<dbReference type="InterPro" id="IPR036278">
    <property type="entry name" value="Sialidase_sf"/>
</dbReference>
<dbReference type="AlphaFoldDB" id="A0A918IN33"/>